<dbReference type="AlphaFoldDB" id="A0ABD2PRQ4"/>
<gene>
    <name evidence="2" type="ORF">Ciccas_011703</name>
</gene>
<protein>
    <submittedName>
        <fullName evidence="2">Uncharacterized protein</fullName>
    </submittedName>
</protein>
<keyword evidence="3" id="KW-1185">Reference proteome</keyword>
<evidence type="ECO:0000256" key="1">
    <source>
        <dbReference type="SAM" id="MobiDB-lite"/>
    </source>
</evidence>
<feature type="region of interest" description="Disordered" evidence="1">
    <location>
        <begin position="1"/>
        <end position="33"/>
    </location>
</feature>
<evidence type="ECO:0000313" key="3">
    <source>
        <dbReference type="Proteomes" id="UP001626550"/>
    </source>
</evidence>
<organism evidence="2 3">
    <name type="scientific">Cichlidogyrus casuarinus</name>
    <dbReference type="NCBI Taxonomy" id="1844966"/>
    <lineage>
        <taxon>Eukaryota</taxon>
        <taxon>Metazoa</taxon>
        <taxon>Spiralia</taxon>
        <taxon>Lophotrochozoa</taxon>
        <taxon>Platyhelminthes</taxon>
        <taxon>Monogenea</taxon>
        <taxon>Monopisthocotylea</taxon>
        <taxon>Dactylogyridea</taxon>
        <taxon>Ancyrocephalidae</taxon>
        <taxon>Cichlidogyrus</taxon>
    </lineage>
</organism>
<name>A0ABD2PRQ4_9PLAT</name>
<evidence type="ECO:0000313" key="2">
    <source>
        <dbReference type="EMBL" id="KAL3309748.1"/>
    </source>
</evidence>
<comment type="caution">
    <text evidence="2">The sequence shown here is derived from an EMBL/GenBank/DDBJ whole genome shotgun (WGS) entry which is preliminary data.</text>
</comment>
<dbReference type="Proteomes" id="UP001626550">
    <property type="component" value="Unassembled WGS sequence"/>
</dbReference>
<reference evidence="2 3" key="1">
    <citation type="submission" date="2024-11" db="EMBL/GenBank/DDBJ databases">
        <title>Adaptive evolution of stress response genes in parasites aligns with host niche diversity.</title>
        <authorList>
            <person name="Hahn C."/>
            <person name="Resl P."/>
        </authorList>
    </citation>
    <scope>NUCLEOTIDE SEQUENCE [LARGE SCALE GENOMIC DNA]</scope>
    <source>
        <strain evidence="2">EGGRZ-B1_66</strain>
        <tissue evidence="2">Body</tissue>
    </source>
</reference>
<feature type="compositionally biased region" description="Basic and acidic residues" evidence="1">
    <location>
        <begin position="17"/>
        <end position="31"/>
    </location>
</feature>
<proteinExistence type="predicted"/>
<accession>A0ABD2PRQ4</accession>
<dbReference type="EMBL" id="JBJKFK010003582">
    <property type="protein sequence ID" value="KAL3309748.1"/>
    <property type="molecule type" value="Genomic_DNA"/>
</dbReference>
<sequence length="86" mass="9730">MGVSGALSKDASFEEQQMQRELEASREREVDLSEQLRFAEEEGRKMKRRLQDSQADNEALSRKLDRLVTAGIGTASVSYSLTKNKH</sequence>